<dbReference type="AlphaFoldDB" id="A0ABC9AUX1"/>
<gene>
    <name evidence="8" type="ORF">URODEC1_LOCUS58495</name>
</gene>
<dbReference type="PANTHER" id="PTHR19338">
    <property type="entry name" value="TRANSLOCASE OF INNER MITOCHONDRIAL MEMBRANE 13 HOMOLOG"/>
    <property type="match status" value="1"/>
</dbReference>
<feature type="domain" description="NB-ARC" evidence="6">
    <location>
        <begin position="182"/>
        <end position="347"/>
    </location>
</feature>
<keyword evidence="5" id="KW-0611">Plant defense</keyword>
<keyword evidence="3" id="KW-0677">Repeat</keyword>
<keyword evidence="2" id="KW-0433">Leucine-rich repeat</keyword>
<keyword evidence="9" id="KW-1185">Reference proteome</keyword>
<dbReference type="Gene3D" id="1.20.5.4130">
    <property type="match status" value="1"/>
</dbReference>
<protein>
    <submittedName>
        <fullName evidence="8">Uncharacterized protein</fullName>
    </submittedName>
</protein>
<keyword evidence="4" id="KW-0547">Nucleotide-binding</keyword>
<evidence type="ECO:0000256" key="3">
    <source>
        <dbReference type="ARBA" id="ARBA00022737"/>
    </source>
</evidence>
<evidence type="ECO:0000256" key="5">
    <source>
        <dbReference type="ARBA" id="ARBA00022821"/>
    </source>
</evidence>
<evidence type="ECO:0000313" key="8">
    <source>
        <dbReference type="EMBL" id="CAL4986696.1"/>
    </source>
</evidence>
<dbReference type="Gene3D" id="3.40.50.300">
    <property type="entry name" value="P-loop containing nucleotide triphosphate hydrolases"/>
    <property type="match status" value="1"/>
</dbReference>
<dbReference type="PANTHER" id="PTHR19338:SF58">
    <property type="entry name" value="OS09G0517100 PROTEIN"/>
    <property type="match status" value="1"/>
</dbReference>
<dbReference type="GO" id="GO:0006952">
    <property type="term" value="P:defense response"/>
    <property type="evidence" value="ECO:0007669"/>
    <property type="project" value="UniProtKB-KW"/>
</dbReference>
<comment type="similarity">
    <text evidence="1">Belongs to the disease resistance NB-LRR family.</text>
</comment>
<dbReference type="InterPro" id="IPR027417">
    <property type="entry name" value="P-loop_NTPase"/>
</dbReference>
<evidence type="ECO:0000259" key="7">
    <source>
        <dbReference type="Pfam" id="PF18052"/>
    </source>
</evidence>
<evidence type="ECO:0000256" key="1">
    <source>
        <dbReference type="ARBA" id="ARBA00008894"/>
    </source>
</evidence>
<evidence type="ECO:0000259" key="6">
    <source>
        <dbReference type="Pfam" id="PF00931"/>
    </source>
</evidence>
<feature type="domain" description="Disease resistance N-terminal" evidence="7">
    <location>
        <begin position="12"/>
        <end position="75"/>
    </location>
</feature>
<dbReference type="SUPFAM" id="SSF52540">
    <property type="entry name" value="P-loop containing nucleoside triphosphate hydrolases"/>
    <property type="match status" value="1"/>
</dbReference>
<sequence length="356" mass="40228">MADLSFRISKAVVQSLADKVKTALKEEAEQWQIVQRDLVFITGEFEMMQSFLNVADAQRVRNDVVRTWVRQVRDLWTALISFSNWTQISGPGGSRLLPSCGKAGAAALPVDEAVAETTLLRAPVVDVSQRNIRYNLIVDTGSKPIDQVQKIPAANASSFDMLINAVHKSGLLDLAGLITRKDKDLQVTSVYGPEGDLEKVAIIRKVYTDSRIYGEFECRVWVKLMEPFNAHELIWTLMIQFLRHTCQEEGKVGLDELMRMQAAKGDLVKEFAQKINTHRYLIVLEDVCTMVQWDTVRSYLPDLNKGSRIVVLTHQPVIASLCTGEPCRVSEIGQFSPDRSIRVYFKEVIYIYGLFQ</sequence>
<organism evidence="8 9">
    <name type="scientific">Urochloa decumbens</name>
    <dbReference type="NCBI Taxonomy" id="240449"/>
    <lineage>
        <taxon>Eukaryota</taxon>
        <taxon>Viridiplantae</taxon>
        <taxon>Streptophyta</taxon>
        <taxon>Embryophyta</taxon>
        <taxon>Tracheophyta</taxon>
        <taxon>Spermatophyta</taxon>
        <taxon>Magnoliopsida</taxon>
        <taxon>Liliopsida</taxon>
        <taxon>Poales</taxon>
        <taxon>Poaceae</taxon>
        <taxon>PACMAD clade</taxon>
        <taxon>Panicoideae</taxon>
        <taxon>Panicodae</taxon>
        <taxon>Paniceae</taxon>
        <taxon>Melinidinae</taxon>
        <taxon>Urochloa</taxon>
    </lineage>
</organism>
<name>A0ABC9AUX1_9POAL</name>
<dbReference type="Pfam" id="PF00931">
    <property type="entry name" value="NB-ARC"/>
    <property type="match status" value="1"/>
</dbReference>
<dbReference type="Pfam" id="PF18052">
    <property type="entry name" value="Rx_N"/>
    <property type="match status" value="1"/>
</dbReference>
<evidence type="ECO:0000256" key="4">
    <source>
        <dbReference type="ARBA" id="ARBA00022741"/>
    </source>
</evidence>
<evidence type="ECO:0000313" key="9">
    <source>
        <dbReference type="Proteomes" id="UP001497457"/>
    </source>
</evidence>
<dbReference type="InterPro" id="IPR038005">
    <property type="entry name" value="RX-like_CC"/>
</dbReference>
<dbReference type="GO" id="GO:0000166">
    <property type="term" value="F:nucleotide binding"/>
    <property type="evidence" value="ECO:0007669"/>
    <property type="project" value="UniProtKB-KW"/>
</dbReference>
<dbReference type="EMBL" id="OZ075133">
    <property type="protein sequence ID" value="CAL4986696.1"/>
    <property type="molecule type" value="Genomic_DNA"/>
</dbReference>
<reference evidence="8" key="1">
    <citation type="submission" date="2024-10" db="EMBL/GenBank/DDBJ databases">
        <authorList>
            <person name="Ryan C."/>
        </authorList>
    </citation>
    <scope>NUCLEOTIDE SEQUENCE [LARGE SCALE GENOMIC DNA]</scope>
</reference>
<evidence type="ECO:0000256" key="2">
    <source>
        <dbReference type="ARBA" id="ARBA00022614"/>
    </source>
</evidence>
<dbReference type="Proteomes" id="UP001497457">
    <property type="component" value="Chromosome 23rd"/>
</dbReference>
<dbReference type="InterPro" id="IPR041118">
    <property type="entry name" value="Rx_N"/>
</dbReference>
<accession>A0ABC9AUX1</accession>
<dbReference type="InterPro" id="IPR002182">
    <property type="entry name" value="NB-ARC"/>
</dbReference>
<proteinExistence type="inferred from homology"/>
<dbReference type="CDD" id="cd14798">
    <property type="entry name" value="RX-CC_like"/>
    <property type="match status" value="1"/>
</dbReference>